<comment type="similarity">
    <text evidence="5 13">Belongs to the TPP enzyme family.</text>
</comment>
<comment type="cofactor">
    <cofactor evidence="2">
        <name>thiamine diphosphate</name>
        <dbReference type="ChEBI" id="CHEBI:58937"/>
    </cofactor>
</comment>
<evidence type="ECO:0000256" key="13">
    <source>
        <dbReference type="RuleBase" id="RU362132"/>
    </source>
</evidence>
<dbReference type="EMBL" id="JBHUFB010000022">
    <property type="protein sequence ID" value="MFD1815704.1"/>
    <property type="molecule type" value="Genomic_DNA"/>
</dbReference>
<dbReference type="InterPro" id="IPR029035">
    <property type="entry name" value="DHS-like_NAD/FAD-binding_dom"/>
</dbReference>
<dbReference type="RefSeq" id="WP_378488160.1">
    <property type="nucleotide sequence ID" value="NZ_JBHUFB010000022.1"/>
</dbReference>
<dbReference type="Pfam" id="PF02775">
    <property type="entry name" value="TPP_enzyme_C"/>
    <property type="match status" value="1"/>
</dbReference>
<feature type="domain" description="Thiamine pyrophosphate enzyme TPP-binding" evidence="15">
    <location>
        <begin position="389"/>
        <end position="537"/>
    </location>
</feature>
<evidence type="ECO:0000256" key="10">
    <source>
        <dbReference type="ARBA" id="ARBA00023052"/>
    </source>
</evidence>
<keyword evidence="10 13" id="KW-0786">Thiamine pyrophosphate</keyword>
<dbReference type="Pfam" id="PF00205">
    <property type="entry name" value="TPP_enzyme_M"/>
    <property type="match status" value="1"/>
</dbReference>
<keyword evidence="8" id="KW-0479">Metal-binding</keyword>
<protein>
    <recommendedName>
        <fullName evidence="6">acetolactate synthase</fullName>
        <ecNumber evidence="6">2.2.1.6</ecNumber>
    </recommendedName>
</protein>
<dbReference type="SUPFAM" id="SSF52467">
    <property type="entry name" value="DHS-like NAD/FAD-binding domain"/>
    <property type="match status" value="1"/>
</dbReference>
<comment type="pathway">
    <text evidence="4">Amino-acid biosynthesis; L-valine biosynthesis; L-valine from pyruvate: step 1/4.</text>
</comment>
<keyword evidence="9" id="KW-0274">FAD</keyword>
<evidence type="ECO:0000259" key="14">
    <source>
        <dbReference type="Pfam" id="PF00205"/>
    </source>
</evidence>
<reference evidence="18" key="1">
    <citation type="journal article" date="2019" name="Int. J. Syst. Evol. Microbiol.">
        <title>The Global Catalogue of Microorganisms (GCM) 10K type strain sequencing project: providing services to taxonomists for standard genome sequencing and annotation.</title>
        <authorList>
            <consortium name="The Broad Institute Genomics Platform"/>
            <consortium name="The Broad Institute Genome Sequencing Center for Infectious Disease"/>
            <person name="Wu L."/>
            <person name="Ma J."/>
        </authorList>
    </citation>
    <scope>NUCLEOTIDE SEQUENCE [LARGE SCALE GENOMIC DNA]</scope>
    <source>
        <strain evidence="18">DT72</strain>
    </source>
</reference>
<evidence type="ECO:0000256" key="1">
    <source>
        <dbReference type="ARBA" id="ARBA00001946"/>
    </source>
</evidence>
<keyword evidence="11" id="KW-0100">Branched-chain amino acid biosynthesis</keyword>
<gene>
    <name evidence="17" type="ORF">ACFSJG_26105</name>
</gene>
<evidence type="ECO:0000259" key="16">
    <source>
        <dbReference type="Pfam" id="PF02776"/>
    </source>
</evidence>
<keyword evidence="18" id="KW-1185">Reference proteome</keyword>
<evidence type="ECO:0000256" key="4">
    <source>
        <dbReference type="ARBA" id="ARBA00005025"/>
    </source>
</evidence>
<evidence type="ECO:0000256" key="11">
    <source>
        <dbReference type="ARBA" id="ARBA00023304"/>
    </source>
</evidence>
<dbReference type="EC" id="2.2.1.6" evidence="6"/>
<dbReference type="CDD" id="cd07035">
    <property type="entry name" value="TPP_PYR_POX_like"/>
    <property type="match status" value="1"/>
</dbReference>
<sequence length="573" mass="59620">MASVTGGQLAARTLASFGVDTVFGVHGGHLDSFLVESERLGIRIVDHRHEAAAGNAGEGYARTTGGLGVVFATSGPGYANVFSSVCNAAADRVPLLVVTSSPPLRETELNALQDGLDQVGTATLVAKWAHRVTTVTRVPDLVALAVRHATTGVPGPVVLDIPIDVMFRSIEEDLAATPSVTLPAPAAPSAATVEWIIEILGAAERPVIFVGGGASMSEGFRPALETLLADLRIPVYGVSWGLGLLDPDHLCWCGNSADAAALQFMASPPDVVVLVGARRGPMTGSRNATMIPADARVIHVDLDPTQPGRIDDVALSVNADAAETVSALTHHVHRLPGWPDWTATARGTADAHALLYAQEPAESDSGLHPYWASKAIVDALAPETIVVYDGGESAAWTSFFARAEQPRSWFGLGALGGLGIGPGMAIGAQVAEPTRPVVLITGDGGVGFHLQEFDTMVRHRLPITTIVMNNAGWAMSLHGQSALYGPGTAVAVDLPDTRYDAVARAFGCDGEHVESIDDLVLAVKKAQKSGRPTVVDVTVSPAPVHPIMAGLSAELGAGATRVPYYEPIPEGEV</sequence>
<organism evidence="17 18">
    <name type="scientific">Rhodococcus gannanensis</name>
    <dbReference type="NCBI Taxonomy" id="1960308"/>
    <lineage>
        <taxon>Bacteria</taxon>
        <taxon>Bacillati</taxon>
        <taxon>Actinomycetota</taxon>
        <taxon>Actinomycetes</taxon>
        <taxon>Mycobacteriales</taxon>
        <taxon>Nocardiaceae</taxon>
        <taxon>Rhodococcus</taxon>
    </lineage>
</organism>
<proteinExistence type="inferred from homology"/>
<name>A0ABW4PD76_9NOCA</name>
<evidence type="ECO:0000256" key="5">
    <source>
        <dbReference type="ARBA" id="ARBA00007812"/>
    </source>
</evidence>
<dbReference type="Proteomes" id="UP001597286">
    <property type="component" value="Unassembled WGS sequence"/>
</dbReference>
<dbReference type="InterPro" id="IPR012000">
    <property type="entry name" value="Thiamin_PyroP_enz_cen_dom"/>
</dbReference>
<feature type="domain" description="Thiamine pyrophosphate enzyme central" evidence="14">
    <location>
        <begin position="194"/>
        <end position="328"/>
    </location>
</feature>
<feature type="domain" description="Thiamine pyrophosphate enzyme N-terminal TPP-binding" evidence="16">
    <location>
        <begin position="5"/>
        <end position="119"/>
    </location>
</feature>
<evidence type="ECO:0000313" key="17">
    <source>
        <dbReference type="EMBL" id="MFD1815704.1"/>
    </source>
</evidence>
<evidence type="ECO:0000256" key="8">
    <source>
        <dbReference type="ARBA" id="ARBA00022723"/>
    </source>
</evidence>
<evidence type="ECO:0000313" key="18">
    <source>
        <dbReference type="Proteomes" id="UP001597286"/>
    </source>
</evidence>
<evidence type="ECO:0000256" key="7">
    <source>
        <dbReference type="ARBA" id="ARBA00022630"/>
    </source>
</evidence>
<keyword evidence="11" id="KW-0028">Amino-acid biosynthesis</keyword>
<dbReference type="Gene3D" id="3.40.50.1220">
    <property type="entry name" value="TPP-binding domain"/>
    <property type="match status" value="1"/>
</dbReference>
<evidence type="ECO:0000256" key="6">
    <source>
        <dbReference type="ARBA" id="ARBA00013145"/>
    </source>
</evidence>
<comment type="pathway">
    <text evidence="3">Amino-acid biosynthesis; L-isoleucine biosynthesis; L-isoleucine from 2-oxobutanoate: step 1/4.</text>
</comment>
<dbReference type="InterPro" id="IPR012001">
    <property type="entry name" value="Thiamin_PyroP_enz_TPP-bd_dom"/>
</dbReference>
<comment type="cofactor">
    <cofactor evidence="1">
        <name>Mg(2+)</name>
        <dbReference type="ChEBI" id="CHEBI:18420"/>
    </cofactor>
</comment>
<keyword evidence="7" id="KW-0285">Flavoprotein</keyword>
<dbReference type="PANTHER" id="PTHR18968">
    <property type="entry name" value="THIAMINE PYROPHOSPHATE ENZYMES"/>
    <property type="match status" value="1"/>
</dbReference>
<dbReference type="InterPro" id="IPR045229">
    <property type="entry name" value="TPP_enz"/>
</dbReference>
<dbReference type="PROSITE" id="PS00187">
    <property type="entry name" value="TPP_ENZYMES"/>
    <property type="match status" value="1"/>
</dbReference>
<comment type="caution">
    <text evidence="17">The sequence shown here is derived from an EMBL/GenBank/DDBJ whole genome shotgun (WGS) entry which is preliminary data.</text>
</comment>
<comment type="catalytic activity">
    <reaction evidence="12">
        <text>2 pyruvate + H(+) = (2S)-2-acetolactate + CO2</text>
        <dbReference type="Rhea" id="RHEA:25249"/>
        <dbReference type="ChEBI" id="CHEBI:15361"/>
        <dbReference type="ChEBI" id="CHEBI:15378"/>
        <dbReference type="ChEBI" id="CHEBI:16526"/>
        <dbReference type="ChEBI" id="CHEBI:58476"/>
        <dbReference type="EC" id="2.2.1.6"/>
    </reaction>
</comment>
<accession>A0ABW4PD76</accession>
<dbReference type="CDD" id="cd02004">
    <property type="entry name" value="TPP_BZL_OCoD_HPCL"/>
    <property type="match status" value="1"/>
</dbReference>
<evidence type="ECO:0000256" key="2">
    <source>
        <dbReference type="ARBA" id="ARBA00001964"/>
    </source>
</evidence>
<evidence type="ECO:0000256" key="3">
    <source>
        <dbReference type="ARBA" id="ARBA00004974"/>
    </source>
</evidence>
<dbReference type="InterPro" id="IPR000399">
    <property type="entry name" value="TPP-bd_CS"/>
</dbReference>
<evidence type="ECO:0000259" key="15">
    <source>
        <dbReference type="Pfam" id="PF02775"/>
    </source>
</evidence>
<dbReference type="Pfam" id="PF02776">
    <property type="entry name" value="TPP_enzyme_N"/>
    <property type="match status" value="1"/>
</dbReference>
<evidence type="ECO:0000256" key="12">
    <source>
        <dbReference type="ARBA" id="ARBA00048670"/>
    </source>
</evidence>
<dbReference type="PANTHER" id="PTHR18968:SF166">
    <property type="entry name" value="2-HYDROXYACYL-COA LYASE 2"/>
    <property type="match status" value="1"/>
</dbReference>
<dbReference type="SUPFAM" id="SSF52518">
    <property type="entry name" value="Thiamin diphosphate-binding fold (THDP-binding)"/>
    <property type="match status" value="2"/>
</dbReference>
<evidence type="ECO:0000256" key="9">
    <source>
        <dbReference type="ARBA" id="ARBA00022827"/>
    </source>
</evidence>
<dbReference type="InterPro" id="IPR029061">
    <property type="entry name" value="THDP-binding"/>
</dbReference>
<dbReference type="InterPro" id="IPR011766">
    <property type="entry name" value="TPP_enzyme_TPP-bd"/>
</dbReference>
<dbReference type="Gene3D" id="3.40.50.970">
    <property type="match status" value="2"/>
</dbReference>